<evidence type="ECO:0000256" key="4">
    <source>
        <dbReference type="ARBA" id="ARBA00004676"/>
    </source>
</evidence>
<evidence type="ECO:0000313" key="18">
    <source>
        <dbReference type="Proteomes" id="UP000308978"/>
    </source>
</evidence>
<keyword evidence="12 15" id="KW-0460">Magnesium</keyword>
<comment type="cofactor">
    <cofactor evidence="1 15">
        <name>Mg(2+)</name>
        <dbReference type="ChEBI" id="CHEBI:18420"/>
    </cofactor>
</comment>
<dbReference type="Proteomes" id="UP000308978">
    <property type="component" value="Unassembled WGS sequence"/>
</dbReference>
<dbReference type="Gene3D" id="3.40.50.2020">
    <property type="match status" value="1"/>
</dbReference>
<comment type="similarity">
    <text evidence="5 15">Belongs to the purine/pyrimidine phosphoribosyltransferase family.</text>
</comment>
<dbReference type="FunFam" id="3.40.50.2020:FF:000006">
    <property type="entry name" value="Hypoxanthine phosphoribosyltransferase"/>
    <property type="match status" value="1"/>
</dbReference>
<evidence type="ECO:0000313" key="17">
    <source>
        <dbReference type="EMBL" id="THG38877.1"/>
    </source>
</evidence>
<accession>A0A4V3WV93</accession>
<evidence type="ECO:0000256" key="11">
    <source>
        <dbReference type="ARBA" id="ARBA00022741"/>
    </source>
</evidence>
<name>A0A4V3WV93_9ACTN</name>
<evidence type="ECO:0000256" key="5">
    <source>
        <dbReference type="ARBA" id="ARBA00008391"/>
    </source>
</evidence>
<keyword evidence="10 15" id="KW-0660">Purine salvage</keyword>
<dbReference type="GO" id="GO:0006178">
    <property type="term" value="P:guanine salvage"/>
    <property type="evidence" value="ECO:0007669"/>
    <property type="project" value="TreeGrafter"/>
</dbReference>
<keyword evidence="11 15" id="KW-0547">Nucleotide-binding</keyword>
<evidence type="ECO:0000256" key="3">
    <source>
        <dbReference type="ARBA" id="ARBA00004669"/>
    </source>
</evidence>
<dbReference type="PANTHER" id="PTHR43340:SF1">
    <property type="entry name" value="HYPOXANTHINE PHOSPHORIBOSYLTRANSFERASE"/>
    <property type="match status" value="1"/>
</dbReference>
<dbReference type="GO" id="GO:0032264">
    <property type="term" value="P:IMP salvage"/>
    <property type="evidence" value="ECO:0007669"/>
    <property type="project" value="UniProtKB-UniPathway"/>
</dbReference>
<comment type="pathway">
    <text evidence="3 15">Purine metabolism; IMP biosynthesis via salvage pathway; IMP from hypoxanthine: step 1/1.</text>
</comment>
<evidence type="ECO:0000256" key="6">
    <source>
        <dbReference type="ARBA" id="ARBA00022490"/>
    </source>
</evidence>
<dbReference type="InterPro" id="IPR029057">
    <property type="entry name" value="PRTase-like"/>
</dbReference>
<dbReference type="GO" id="GO:0052657">
    <property type="term" value="F:guanine phosphoribosyltransferase activity"/>
    <property type="evidence" value="ECO:0007669"/>
    <property type="project" value="RHEA"/>
</dbReference>
<evidence type="ECO:0000256" key="10">
    <source>
        <dbReference type="ARBA" id="ARBA00022726"/>
    </source>
</evidence>
<evidence type="ECO:0000256" key="13">
    <source>
        <dbReference type="ARBA" id="ARBA00048811"/>
    </source>
</evidence>
<gene>
    <name evidence="17" type="primary">hpt</name>
    <name evidence="17" type="ORF">E5986_00860</name>
</gene>
<dbReference type="GO" id="GO:0006166">
    <property type="term" value="P:purine ribonucleoside salvage"/>
    <property type="evidence" value="ECO:0007669"/>
    <property type="project" value="UniProtKB-KW"/>
</dbReference>
<evidence type="ECO:0000259" key="16">
    <source>
        <dbReference type="Pfam" id="PF00156"/>
    </source>
</evidence>
<comment type="caution">
    <text evidence="17">The sequence shown here is derived from an EMBL/GenBank/DDBJ whole genome shotgun (WGS) entry which is preliminary data.</text>
</comment>
<dbReference type="SUPFAM" id="SSF53271">
    <property type="entry name" value="PRTase-like"/>
    <property type="match status" value="1"/>
</dbReference>
<dbReference type="InterPro" id="IPR005904">
    <property type="entry name" value="Hxn_phspho_trans"/>
</dbReference>
<dbReference type="PANTHER" id="PTHR43340">
    <property type="entry name" value="HYPOXANTHINE-GUANINE PHOSPHORIBOSYLTRANSFERASE"/>
    <property type="match status" value="1"/>
</dbReference>
<organism evidence="17 18">
    <name type="scientific">Adlercreutzia caecimuris</name>
    <dbReference type="NCBI Taxonomy" id="671266"/>
    <lineage>
        <taxon>Bacteria</taxon>
        <taxon>Bacillati</taxon>
        <taxon>Actinomycetota</taxon>
        <taxon>Coriobacteriia</taxon>
        <taxon>Eggerthellales</taxon>
        <taxon>Eggerthellaceae</taxon>
        <taxon>Adlercreutzia</taxon>
    </lineage>
</organism>
<dbReference type="GO" id="GO:0000166">
    <property type="term" value="F:nucleotide binding"/>
    <property type="evidence" value="ECO:0007669"/>
    <property type="project" value="UniProtKB-KW"/>
</dbReference>
<dbReference type="Pfam" id="PF00156">
    <property type="entry name" value="Pribosyltran"/>
    <property type="match status" value="1"/>
</dbReference>
<evidence type="ECO:0000256" key="9">
    <source>
        <dbReference type="ARBA" id="ARBA00022723"/>
    </source>
</evidence>
<dbReference type="UniPathway" id="UPA00591">
    <property type="reaction ID" value="UER00648"/>
</dbReference>
<keyword evidence="9 15" id="KW-0479">Metal-binding</keyword>
<comment type="subcellular location">
    <subcellularLocation>
        <location evidence="2 15">Cytoplasm</location>
    </subcellularLocation>
</comment>
<evidence type="ECO:0000256" key="7">
    <source>
        <dbReference type="ARBA" id="ARBA00022676"/>
    </source>
</evidence>
<comment type="catalytic activity">
    <reaction evidence="14">
        <text>IMP + diphosphate = hypoxanthine + 5-phospho-alpha-D-ribose 1-diphosphate</text>
        <dbReference type="Rhea" id="RHEA:17973"/>
        <dbReference type="ChEBI" id="CHEBI:17368"/>
        <dbReference type="ChEBI" id="CHEBI:33019"/>
        <dbReference type="ChEBI" id="CHEBI:58017"/>
        <dbReference type="ChEBI" id="CHEBI:58053"/>
        <dbReference type="EC" id="2.4.2.8"/>
    </reaction>
    <physiologicalReaction direction="right-to-left" evidence="14">
        <dbReference type="Rhea" id="RHEA:17975"/>
    </physiologicalReaction>
</comment>
<keyword evidence="8 15" id="KW-0808">Transferase</keyword>
<dbReference type="GO" id="GO:0032263">
    <property type="term" value="P:GMP salvage"/>
    <property type="evidence" value="ECO:0007669"/>
    <property type="project" value="TreeGrafter"/>
</dbReference>
<dbReference type="InterPro" id="IPR050408">
    <property type="entry name" value="HGPRT"/>
</dbReference>
<dbReference type="AlphaFoldDB" id="A0A4V3WV93"/>
<sequence length="182" mass="20250">MHNDISEIYFSEQDLANRVREMGEAITRDYAGVAGSEGLVVISILRGGAVFTCDLIRAIDLPLEVDFMAVSSYGNGVKSSGVVRILKDLNTDICGRHVIIAEDIIDSGLTLKYLMQNLESRRPASMTVAALMRKNTENQADIPCRYVGFTCPDKFIVGYGLDYAERYRNLPYIGVLKPEIYQ</sequence>
<proteinExistence type="inferred from homology"/>
<dbReference type="GO" id="GO:0005829">
    <property type="term" value="C:cytosol"/>
    <property type="evidence" value="ECO:0007669"/>
    <property type="project" value="TreeGrafter"/>
</dbReference>
<keyword evidence="6 15" id="KW-0963">Cytoplasm</keyword>
<comment type="catalytic activity">
    <reaction evidence="13">
        <text>GMP + diphosphate = guanine + 5-phospho-alpha-D-ribose 1-diphosphate</text>
        <dbReference type="Rhea" id="RHEA:25424"/>
        <dbReference type="ChEBI" id="CHEBI:16235"/>
        <dbReference type="ChEBI" id="CHEBI:33019"/>
        <dbReference type="ChEBI" id="CHEBI:58017"/>
        <dbReference type="ChEBI" id="CHEBI:58115"/>
        <dbReference type="EC" id="2.4.2.8"/>
    </reaction>
    <physiologicalReaction direction="right-to-left" evidence="13">
        <dbReference type="Rhea" id="RHEA:25426"/>
    </physiologicalReaction>
</comment>
<dbReference type="InterPro" id="IPR000836">
    <property type="entry name" value="PRTase_dom"/>
</dbReference>
<comment type="pathway">
    <text evidence="4">Purine metabolism; GMP biosynthesis via salvage pathway; GMP from guanine: step 1/1.</text>
</comment>
<dbReference type="RefSeq" id="WP_136432481.1">
    <property type="nucleotide sequence ID" value="NZ_JAAWMV010000002.1"/>
</dbReference>
<evidence type="ECO:0000256" key="15">
    <source>
        <dbReference type="RuleBase" id="RU364099"/>
    </source>
</evidence>
<evidence type="ECO:0000256" key="1">
    <source>
        <dbReference type="ARBA" id="ARBA00001946"/>
    </source>
</evidence>
<dbReference type="GO" id="GO:0000287">
    <property type="term" value="F:magnesium ion binding"/>
    <property type="evidence" value="ECO:0007669"/>
    <property type="project" value="TreeGrafter"/>
</dbReference>
<dbReference type="GO" id="GO:0046100">
    <property type="term" value="P:hypoxanthine metabolic process"/>
    <property type="evidence" value="ECO:0007669"/>
    <property type="project" value="TreeGrafter"/>
</dbReference>
<protein>
    <recommendedName>
        <fullName evidence="15">Hypoxanthine phosphoribosyltransferase</fullName>
        <ecNumber evidence="15">2.4.2.8</ecNumber>
    </recommendedName>
</protein>
<evidence type="ECO:0000256" key="14">
    <source>
        <dbReference type="ARBA" id="ARBA00049402"/>
    </source>
</evidence>
<evidence type="ECO:0000256" key="2">
    <source>
        <dbReference type="ARBA" id="ARBA00004496"/>
    </source>
</evidence>
<dbReference type="EMBL" id="SSTJ01000001">
    <property type="protein sequence ID" value="THG38877.1"/>
    <property type="molecule type" value="Genomic_DNA"/>
</dbReference>
<feature type="domain" description="Phosphoribosyltransferase" evidence="16">
    <location>
        <begin position="17"/>
        <end position="163"/>
    </location>
</feature>
<evidence type="ECO:0000256" key="8">
    <source>
        <dbReference type="ARBA" id="ARBA00022679"/>
    </source>
</evidence>
<dbReference type="NCBIfam" id="TIGR01203">
    <property type="entry name" value="HGPRTase"/>
    <property type="match status" value="1"/>
</dbReference>
<reference evidence="17 18" key="1">
    <citation type="submission" date="2019-04" db="EMBL/GenBank/DDBJ databases">
        <title>Microbes associate with the intestines of laboratory mice.</title>
        <authorList>
            <person name="Navarre W."/>
            <person name="Wong E."/>
            <person name="Huang K.C."/>
            <person name="Tropini C."/>
            <person name="Ng K."/>
            <person name="Yu B."/>
        </authorList>
    </citation>
    <scope>NUCLEOTIDE SEQUENCE [LARGE SCALE GENOMIC DNA]</scope>
    <source>
        <strain evidence="17 18">NM80_B27</strain>
    </source>
</reference>
<dbReference type="EC" id="2.4.2.8" evidence="15"/>
<dbReference type="CDD" id="cd06223">
    <property type="entry name" value="PRTases_typeI"/>
    <property type="match status" value="1"/>
</dbReference>
<keyword evidence="7 15" id="KW-0328">Glycosyltransferase</keyword>
<dbReference type="GO" id="GO:0004422">
    <property type="term" value="F:hypoxanthine phosphoribosyltransferase activity"/>
    <property type="evidence" value="ECO:0007669"/>
    <property type="project" value="InterPro"/>
</dbReference>
<evidence type="ECO:0000256" key="12">
    <source>
        <dbReference type="ARBA" id="ARBA00022842"/>
    </source>
</evidence>